<evidence type="ECO:0000313" key="6">
    <source>
        <dbReference type="EMBL" id="TRY79982.1"/>
    </source>
</evidence>
<feature type="transmembrane region" description="Helical" evidence="5">
    <location>
        <begin position="292"/>
        <end position="310"/>
    </location>
</feature>
<dbReference type="PANTHER" id="PTHR10924:SF6">
    <property type="entry name" value="SOLUTE CARRIER FAMILY 49 MEMBER A3"/>
    <property type="match status" value="1"/>
</dbReference>
<feature type="transmembrane region" description="Helical" evidence="5">
    <location>
        <begin position="358"/>
        <end position="378"/>
    </location>
</feature>
<feature type="transmembrane region" description="Helical" evidence="5">
    <location>
        <begin position="384"/>
        <end position="410"/>
    </location>
</feature>
<keyword evidence="4 5" id="KW-0472">Membrane</keyword>
<dbReference type="AlphaFoldDB" id="A0A553PQM3"/>
<feature type="transmembrane region" description="Helical" evidence="5">
    <location>
        <begin position="68"/>
        <end position="88"/>
    </location>
</feature>
<dbReference type="GO" id="GO:0016020">
    <property type="term" value="C:membrane"/>
    <property type="evidence" value="ECO:0007669"/>
    <property type="project" value="UniProtKB-SubCell"/>
</dbReference>
<dbReference type="PANTHER" id="PTHR10924">
    <property type="entry name" value="MAJOR FACILITATOR SUPERFAMILY PROTEIN-RELATED"/>
    <property type="match status" value="1"/>
</dbReference>
<proteinExistence type="predicted"/>
<dbReference type="InterPro" id="IPR036259">
    <property type="entry name" value="MFS_trans_sf"/>
</dbReference>
<comment type="caution">
    <text evidence="6">The sequence shown here is derived from an EMBL/GenBank/DDBJ whole genome shotgun (WGS) entry which is preliminary data.</text>
</comment>
<sequence>MKMGNKDLKLQQQERQLLQPKKLKFNRMNTDIEKLKTKDIEPEIMEHLDPEANLQPVITEYASHPQRWWLLITVILLNLANYSHWVAFPSVTKMAAKYYDQAGETMDLIPTISYGLGVPCCLLATYVVENIGLKVGLHIGGLLTGLGGALCCLSSFPYLADDIPDNTKFILALIGQAMTGIACPFISCVPTKISQHWFSDNQRTMATILIGMSNPMGLVLGQAITPFIVRAPSDIPTMNIVWFIPAALGTILTLWKVTSDRPPSPPSPSAAMQTIQPKNYLHSIKELVTNKAFIIMFFFIGGAMGYVSTISTKIEQILCSSGYSDQLSGVAGALILFSGFLSSFVFGIIAYKTKQLVLICRIASIIGIVAMILIAYFFRVPDNSIPILISCSLLGAAALGVYPLGLELVVECTYPIDQATGTAFLFLSSAIQGVLLMQVENLVGQPLSAEKMKIQSCVAMDDEGHQQPKDYGAYLNFITCYMIFFVLLFVLFFRTKMNRTNADWQHHHRVEPMPSVVTQTSLIADTPDDSSMESGSLASQHRGP</sequence>
<dbReference type="InterPro" id="IPR049680">
    <property type="entry name" value="FLVCR1-2_SLC49-like"/>
</dbReference>
<feature type="transmembrane region" description="Helical" evidence="5">
    <location>
        <begin position="205"/>
        <end position="229"/>
    </location>
</feature>
<comment type="subcellular location">
    <subcellularLocation>
        <location evidence="1">Membrane</location>
        <topology evidence="1">Multi-pass membrane protein</topology>
    </subcellularLocation>
</comment>
<dbReference type="SUPFAM" id="SSF103473">
    <property type="entry name" value="MFS general substrate transporter"/>
    <property type="match status" value="1"/>
</dbReference>
<evidence type="ECO:0000256" key="4">
    <source>
        <dbReference type="ARBA" id="ARBA00023136"/>
    </source>
</evidence>
<feature type="transmembrane region" description="Helical" evidence="5">
    <location>
        <begin position="169"/>
        <end position="193"/>
    </location>
</feature>
<keyword evidence="2 5" id="KW-0812">Transmembrane</keyword>
<name>A0A553PQM3_TIGCA</name>
<evidence type="ECO:0008006" key="8">
    <source>
        <dbReference type="Google" id="ProtNLM"/>
    </source>
</evidence>
<feature type="transmembrane region" description="Helical" evidence="5">
    <location>
        <begin position="330"/>
        <end position="351"/>
    </location>
</feature>
<feature type="transmembrane region" description="Helical" evidence="5">
    <location>
        <begin position="471"/>
        <end position="493"/>
    </location>
</feature>
<dbReference type="Pfam" id="PF07690">
    <property type="entry name" value="MFS_1"/>
    <property type="match status" value="1"/>
</dbReference>
<dbReference type="EMBL" id="VCGU01000002">
    <property type="protein sequence ID" value="TRY79982.1"/>
    <property type="molecule type" value="Genomic_DNA"/>
</dbReference>
<feature type="transmembrane region" description="Helical" evidence="5">
    <location>
        <begin position="235"/>
        <end position="255"/>
    </location>
</feature>
<evidence type="ECO:0000256" key="2">
    <source>
        <dbReference type="ARBA" id="ARBA00022692"/>
    </source>
</evidence>
<accession>A0A553PQM3</accession>
<dbReference type="GO" id="GO:0022857">
    <property type="term" value="F:transmembrane transporter activity"/>
    <property type="evidence" value="ECO:0007669"/>
    <property type="project" value="InterPro"/>
</dbReference>
<evidence type="ECO:0000313" key="7">
    <source>
        <dbReference type="Proteomes" id="UP000318571"/>
    </source>
</evidence>
<evidence type="ECO:0000256" key="3">
    <source>
        <dbReference type="ARBA" id="ARBA00022989"/>
    </source>
</evidence>
<feature type="transmembrane region" description="Helical" evidence="5">
    <location>
        <begin position="422"/>
        <end position="439"/>
    </location>
</feature>
<organism evidence="6 7">
    <name type="scientific">Tigriopus californicus</name>
    <name type="common">Marine copepod</name>
    <dbReference type="NCBI Taxonomy" id="6832"/>
    <lineage>
        <taxon>Eukaryota</taxon>
        <taxon>Metazoa</taxon>
        <taxon>Ecdysozoa</taxon>
        <taxon>Arthropoda</taxon>
        <taxon>Crustacea</taxon>
        <taxon>Multicrustacea</taxon>
        <taxon>Hexanauplia</taxon>
        <taxon>Copepoda</taxon>
        <taxon>Harpacticoida</taxon>
        <taxon>Harpacticidae</taxon>
        <taxon>Tigriopus</taxon>
    </lineage>
</organism>
<evidence type="ECO:0000256" key="1">
    <source>
        <dbReference type="ARBA" id="ARBA00004141"/>
    </source>
</evidence>
<keyword evidence="3 5" id="KW-1133">Transmembrane helix</keyword>
<dbReference type="Proteomes" id="UP000318571">
    <property type="component" value="Chromosome 6"/>
</dbReference>
<keyword evidence="7" id="KW-1185">Reference proteome</keyword>
<feature type="transmembrane region" description="Helical" evidence="5">
    <location>
        <begin position="108"/>
        <end position="128"/>
    </location>
</feature>
<dbReference type="Gene3D" id="1.20.1250.20">
    <property type="entry name" value="MFS general substrate transporter like domains"/>
    <property type="match status" value="1"/>
</dbReference>
<dbReference type="STRING" id="6832.A0A553PQM3"/>
<dbReference type="OMA" id="LMASLEC"/>
<gene>
    <name evidence="6" type="ORF">TCAL_05142</name>
</gene>
<dbReference type="InterPro" id="IPR011701">
    <property type="entry name" value="MFS"/>
</dbReference>
<dbReference type="OrthoDB" id="422206at2759"/>
<feature type="transmembrane region" description="Helical" evidence="5">
    <location>
        <begin position="135"/>
        <end position="157"/>
    </location>
</feature>
<reference evidence="6 7" key="1">
    <citation type="journal article" date="2018" name="Nat. Ecol. Evol.">
        <title>Genomic signatures of mitonuclear coevolution across populations of Tigriopus californicus.</title>
        <authorList>
            <person name="Barreto F.S."/>
            <person name="Watson E.T."/>
            <person name="Lima T.G."/>
            <person name="Willett C.S."/>
            <person name="Edmands S."/>
            <person name="Li W."/>
            <person name="Burton R.S."/>
        </authorList>
    </citation>
    <scope>NUCLEOTIDE SEQUENCE [LARGE SCALE GENOMIC DNA]</scope>
    <source>
        <strain evidence="6 7">San Diego</strain>
    </source>
</reference>
<protein>
    <recommendedName>
        <fullName evidence="8">Major facilitator superfamily (MFS) profile domain-containing protein</fullName>
    </recommendedName>
</protein>
<evidence type="ECO:0000256" key="5">
    <source>
        <dbReference type="SAM" id="Phobius"/>
    </source>
</evidence>